<dbReference type="AlphaFoldDB" id="A0A0A8ZT06"/>
<organism evidence="1">
    <name type="scientific">Arundo donax</name>
    <name type="common">Giant reed</name>
    <name type="synonym">Donax arundinaceus</name>
    <dbReference type="NCBI Taxonomy" id="35708"/>
    <lineage>
        <taxon>Eukaryota</taxon>
        <taxon>Viridiplantae</taxon>
        <taxon>Streptophyta</taxon>
        <taxon>Embryophyta</taxon>
        <taxon>Tracheophyta</taxon>
        <taxon>Spermatophyta</taxon>
        <taxon>Magnoliopsida</taxon>
        <taxon>Liliopsida</taxon>
        <taxon>Poales</taxon>
        <taxon>Poaceae</taxon>
        <taxon>PACMAD clade</taxon>
        <taxon>Arundinoideae</taxon>
        <taxon>Arundineae</taxon>
        <taxon>Arundo</taxon>
    </lineage>
</organism>
<proteinExistence type="predicted"/>
<reference evidence="1" key="2">
    <citation type="journal article" date="2015" name="Data Brief">
        <title>Shoot transcriptome of the giant reed, Arundo donax.</title>
        <authorList>
            <person name="Barrero R.A."/>
            <person name="Guerrero F.D."/>
            <person name="Moolhuijzen P."/>
            <person name="Goolsby J.A."/>
            <person name="Tidwell J."/>
            <person name="Bellgard S.E."/>
            <person name="Bellgard M.I."/>
        </authorList>
    </citation>
    <scope>NUCLEOTIDE SEQUENCE</scope>
    <source>
        <tissue evidence="1">Shoot tissue taken approximately 20 cm above the soil surface</tissue>
    </source>
</reference>
<sequence length="27" mass="3157">MKLALLLATLIQSVVMNPLMHQRERHL</sequence>
<protein>
    <submittedName>
        <fullName evidence="1">Uncharacterized protein</fullName>
    </submittedName>
</protein>
<dbReference type="EMBL" id="GBRH01259938">
    <property type="protein sequence ID" value="JAD37957.1"/>
    <property type="molecule type" value="Transcribed_RNA"/>
</dbReference>
<accession>A0A0A8ZT06</accession>
<name>A0A0A8ZT06_ARUDO</name>
<reference evidence="1" key="1">
    <citation type="submission" date="2014-09" db="EMBL/GenBank/DDBJ databases">
        <authorList>
            <person name="Magalhaes I.L.F."/>
            <person name="Oliveira U."/>
            <person name="Santos F.R."/>
            <person name="Vidigal T.H.D.A."/>
            <person name="Brescovit A.D."/>
            <person name="Santos A.J."/>
        </authorList>
    </citation>
    <scope>NUCLEOTIDE SEQUENCE</scope>
    <source>
        <tissue evidence="1">Shoot tissue taken approximately 20 cm above the soil surface</tissue>
    </source>
</reference>
<evidence type="ECO:0000313" key="1">
    <source>
        <dbReference type="EMBL" id="JAD37957.1"/>
    </source>
</evidence>